<dbReference type="AlphaFoldDB" id="G0P6L1"/>
<accession>G0P6L1</accession>
<dbReference type="Proteomes" id="UP000008068">
    <property type="component" value="Unassembled WGS sequence"/>
</dbReference>
<reference evidence="4" key="1">
    <citation type="submission" date="2011-07" db="EMBL/GenBank/DDBJ databases">
        <authorList>
            <consortium name="Caenorhabditis brenneri Sequencing and Analysis Consortium"/>
            <person name="Wilson R.K."/>
        </authorList>
    </citation>
    <scope>NUCLEOTIDE SEQUENCE [LARGE SCALE GENOMIC DNA]</scope>
    <source>
        <strain evidence="4">PB2801</strain>
    </source>
</reference>
<name>G0P6L1_CAEBE</name>
<feature type="signal peptide" evidence="2">
    <location>
        <begin position="1"/>
        <end position="22"/>
    </location>
</feature>
<feature type="chain" id="PRO_5003406880" evidence="2">
    <location>
        <begin position="23"/>
        <end position="81"/>
    </location>
</feature>
<protein>
    <submittedName>
        <fullName evidence="3">Uncharacterized protein</fullName>
    </submittedName>
</protein>
<evidence type="ECO:0000313" key="4">
    <source>
        <dbReference type="Proteomes" id="UP000008068"/>
    </source>
</evidence>
<proteinExistence type="predicted"/>
<dbReference type="EMBL" id="GL380100">
    <property type="protein sequence ID" value="EGT46488.1"/>
    <property type="molecule type" value="Genomic_DNA"/>
</dbReference>
<gene>
    <name evidence="3" type="ORF">CAEBREN_23314</name>
</gene>
<dbReference type="HOGENOM" id="CLU_2575965_0_0_1"/>
<dbReference type="InParanoid" id="G0P6L1"/>
<evidence type="ECO:0000256" key="1">
    <source>
        <dbReference type="SAM" id="MobiDB-lite"/>
    </source>
</evidence>
<feature type="region of interest" description="Disordered" evidence="1">
    <location>
        <begin position="45"/>
        <end position="81"/>
    </location>
</feature>
<organism evidence="4">
    <name type="scientific">Caenorhabditis brenneri</name>
    <name type="common">Nematode worm</name>
    <dbReference type="NCBI Taxonomy" id="135651"/>
    <lineage>
        <taxon>Eukaryota</taxon>
        <taxon>Metazoa</taxon>
        <taxon>Ecdysozoa</taxon>
        <taxon>Nematoda</taxon>
        <taxon>Chromadorea</taxon>
        <taxon>Rhabditida</taxon>
        <taxon>Rhabditina</taxon>
        <taxon>Rhabditomorpha</taxon>
        <taxon>Rhabditoidea</taxon>
        <taxon>Rhabditidae</taxon>
        <taxon>Peloderinae</taxon>
        <taxon>Caenorhabditis</taxon>
    </lineage>
</organism>
<evidence type="ECO:0000313" key="3">
    <source>
        <dbReference type="EMBL" id="EGT46488.1"/>
    </source>
</evidence>
<keyword evidence="4" id="KW-1185">Reference proteome</keyword>
<sequence>MKIFHIFVVLFLILNVLQMGSTEEVKATVTAPAGGADCDADGLQTTKTTKKTTPKKTIQWDPITEGTLPPKPQRSTPIIPI</sequence>
<evidence type="ECO:0000256" key="2">
    <source>
        <dbReference type="SAM" id="SignalP"/>
    </source>
</evidence>
<keyword evidence="2" id="KW-0732">Signal</keyword>